<dbReference type="InterPro" id="IPR050789">
    <property type="entry name" value="Diverse_Enzym_Activities"/>
</dbReference>
<evidence type="ECO:0000259" key="1">
    <source>
        <dbReference type="Pfam" id="PF00144"/>
    </source>
</evidence>
<dbReference type="KEGG" id="psco:LY89DRAFT_751748"/>
<sequence length="501" mass="55393">MSQRVAANIVAQEPLISRIREISAAPCLSVGVLHNGETVYTGHFGAIDTTSSIKPNDETIHFIASMSKAMVSALVGIFVEEGLLKFTTKAYSVLPELEKAFGNTGSKLTIADLLSHRVGISRSDALWLQCGGNELMPKSAALGTFVVQPAVRDFRTDFMYNNYCYGIVDLVLEKLTGKSLEENMQEKIFKPLGMTRTTFEPWIADDNFSRAHFPLQNGTSFEIPLPSISSKTINGASAGLPTILKAHNQLDYVSLREQSYALGWARAQLPCILGRINYNKSLVAKMPMVGEGAPSKLVLYHGGSLQGIGSAVYMLPESNSVIFAMQNSTGFCDACDWVPQLLIETIFGAANPVDFQALAIEAAAMGKTLADKVETQLQEGRQTGTTARDLYTYTGVYGNPSDTFHINIQVEDGKLSMTFQDIPSETYELRHYHHNEFVWNESFNGTARRGRFQTRPTVSYKIQFGSQSSEGDDRPIEFLKWHYDEYLAEPVLFRKIATVAR</sequence>
<organism evidence="3 4">
    <name type="scientific">Mollisia scopiformis</name>
    <name type="common">Conifer needle endophyte fungus</name>
    <name type="synonym">Phialocephala scopiformis</name>
    <dbReference type="NCBI Taxonomy" id="149040"/>
    <lineage>
        <taxon>Eukaryota</taxon>
        <taxon>Fungi</taxon>
        <taxon>Dikarya</taxon>
        <taxon>Ascomycota</taxon>
        <taxon>Pezizomycotina</taxon>
        <taxon>Leotiomycetes</taxon>
        <taxon>Helotiales</taxon>
        <taxon>Mollisiaceae</taxon>
        <taxon>Mollisia</taxon>
    </lineage>
</organism>
<dbReference type="Pfam" id="PF11954">
    <property type="entry name" value="DUF3471"/>
    <property type="match status" value="1"/>
</dbReference>
<name>A0A194X4E6_MOLSC</name>
<gene>
    <name evidence="3" type="ORF">LY89DRAFT_751748</name>
</gene>
<feature type="domain" description="Peptidase S12 Pab87-related C-terminal" evidence="2">
    <location>
        <begin position="384"/>
        <end position="441"/>
    </location>
</feature>
<dbReference type="Proteomes" id="UP000070700">
    <property type="component" value="Unassembled WGS sequence"/>
</dbReference>
<dbReference type="RefSeq" id="XP_018069408.1">
    <property type="nucleotide sequence ID" value="XM_018221234.1"/>
</dbReference>
<dbReference type="EMBL" id="KQ947419">
    <property type="protein sequence ID" value="KUJ15053.1"/>
    <property type="molecule type" value="Genomic_DNA"/>
</dbReference>
<evidence type="ECO:0000259" key="2">
    <source>
        <dbReference type="Pfam" id="PF11954"/>
    </source>
</evidence>
<reference evidence="3 4" key="1">
    <citation type="submission" date="2015-10" db="EMBL/GenBank/DDBJ databases">
        <title>Full genome of DAOMC 229536 Phialocephala scopiformis, a fungal endophyte of spruce producing the potent anti-insectan compound rugulosin.</title>
        <authorList>
            <consortium name="DOE Joint Genome Institute"/>
            <person name="Walker A.K."/>
            <person name="Frasz S.L."/>
            <person name="Seifert K.A."/>
            <person name="Miller J.D."/>
            <person name="Mondo S.J."/>
            <person name="Labutti K."/>
            <person name="Lipzen A."/>
            <person name="Dockter R."/>
            <person name="Kennedy M."/>
            <person name="Grigoriev I.V."/>
            <person name="Spatafora J.W."/>
        </authorList>
    </citation>
    <scope>NUCLEOTIDE SEQUENCE [LARGE SCALE GENOMIC DNA]</scope>
    <source>
        <strain evidence="3 4">CBS 120377</strain>
    </source>
</reference>
<evidence type="ECO:0000313" key="3">
    <source>
        <dbReference type="EMBL" id="KUJ15053.1"/>
    </source>
</evidence>
<proteinExistence type="predicted"/>
<dbReference type="InParanoid" id="A0A194X4E6"/>
<accession>A0A194X4E6</accession>
<dbReference type="InterPro" id="IPR012338">
    <property type="entry name" value="Beta-lactam/transpept-like"/>
</dbReference>
<dbReference type="AlphaFoldDB" id="A0A194X4E6"/>
<evidence type="ECO:0000313" key="4">
    <source>
        <dbReference type="Proteomes" id="UP000070700"/>
    </source>
</evidence>
<dbReference type="PANTHER" id="PTHR43283">
    <property type="entry name" value="BETA-LACTAMASE-RELATED"/>
    <property type="match status" value="1"/>
</dbReference>
<keyword evidence="4" id="KW-1185">Reference proteome</keyword>
<protein>
    <submittedName>
        <fullName evidence="3">Beta-lactamase/transpeptidase-like protein</fullName>
    </submittedName>
</protein>
<dbReference type="OrthoDB" id="5946976at2759"/>
<dbReference type="GeneID" id="28830960"/>
<dbReference type="Gene3D" id="3.40.710.10">
    <property type="entry name" value="DD-peptidase/beta-lactamase superfamily"/>
    <property type="match status" value="1"/>
</dbReference>
<feature type="domain" description="Beta-lactamase-related" evidence="1">
    <location>
        <begin position="18"/>
        <end position="330"/>
    </location>
</feature>
<dbReference type="Pfam" id="PF00144">
    <property type="entry name" value="Beta-lactamase"/>
    <property type="match status" value="1"/>
</dbReference>
<dbReference type="InterPro" id="IPR021860">
    <property type="entry name" value="Peptidase_S12_Pab87-rel_C"/>
</dbReference>
<dbReference type="SUPFAM" id="SSF56601">
    <property type="entry name" value="beta-lactamase/transpeptidase-like"/>
    <property type="match status" value="1"/>
</dbReference>
<dbReference type="InterPro" id="IPR001466">
    <property type="entry name" value="Beta-lactam-related"/>
</dbReference>
<dbReference type="Gene3D" id="2.40.128.600">
    <property type="match status" value="1"/>
</dbReference>
<dbReference type="PANTHER" id="PTHR43283:SF3">
    <property type="entry name" value="BETA-LACTAMASE FAMILY PROTEIN (AFU_ORTHOLOGUE AFUA_5G07500)"/>
    <property type="match status" value="1"/>
</dbReference>